<dbReference type="GO" id="GO:0004553">
    <property type="term" value="F:hydrolase activity, hydrolyzing O-glycosyl compounds"/>
    <property type="evidence" value="ECO:0007669"/>
    <property type="project" value="InterPro"/>
</dbReference>
<dbReference type="RefSeq" id="WP_148690087.1">
    <property type="nucleotide sequence ID" value="NZ_LT671858.1"/>
</dbReference>
<evidence type="ECO:0000259" key="7">
    <source>
        <dbReference type="Pfam" id="PF21365"/>
    </source>
</evidence>
<evidence type="ECO:0000259" key="5">
    <source>
        <dbReference type="Pfam" id="PF01055"/>
    </source>
</evidence>
<evidence type="ECO:0000256" key="2">
    <source>
        <dbReference type="ARBA" id="ARBA00022801"/>
    </source>
</evidence>
<comment type="similarity">
    <text evidence="1 4">Belongs to the glycosyl hydrolase 31 family.</text>
</comment>
<dbReference type="GO" id="GO:0030246">
    <property type="term" value="F:carbohydrate binding"/>
    <property type="evidence" value="ECO:0007669"/>
    <property type="project" value="InterPro"/>
</dbReference>
<dbReference type="GO" id="GO:0005975">
    <property type="term" value="P:carbohydrate metabolic process"/>
    <property type="evidence" value="ECO:0007669"/>
    <property type="project" value="InterPro"/>
</dbReference>
<dbReference type="AlphaFoldDB" id="A0A1N5W640"/>
<protein>
    <submittedName>
        <fullName evidence="8">Alpha-glucosidase</fullName>
    </submittedName>
</protein>
<dbReference type="PANTHER" id="PTHR22762:SF120">
    <property type="entry name" value="HETEROGLYCAN GLUCOSIDASE 1"/>
    <property type="match status" value="1"/>
</dbReference>
<dbReference type="InterPro" id="IPR000322">
    <property type="entry name" value="Glyco_hydro_31_TIM"/>
</dbReference>
<evidence type="ECO:0000313" key="9">
    <source>
        <dbReference type="Proteomes" id="UP000195607"/>
    </source>
</evidence>
<accession>A0A1N5W640</accession>
<sequence>MAYKISLFDDYRLVSFNGYRSIMNFRNTKKEEERRKVDAMPDGIEFSVENDCIVILINLAVKSHIIGLGAKAFPVDRKRKKFVMLNRDPDTYKTGEDPIYSSIPFFILTLEDKAFGYFVDYPGKIVLDFGVEIYDKIKITVDSKKCDFYLFNGDTPEKILEQYLRLTGSPVLIPKWATGHSISRYTYYPDTAALEVLINYKKFVPVDSMYFDIHHMQDYKLFTWNRKRFKNPKSFIKSLHERDTKIVTIIDPSIKIDQNYEVFNRLNGTYMETENNEIYSGSMWPGTSAFPDFFNKESRKRWGNEIKRWLEYGVDGIWLDMNEPTVLQGDKIIDGKSIHKCDDGTTRKHKEIRNAYPNFQAMATFYSMKEKDLNPFILTRAGYSGIQKYAAMWTGDNISSYDDLYLQMSMVPSLSISGITSCGCDLGGFFSNSNPQLLADYYRMALLFPLYRNHKDIAGNEQEIFLQPPRIRDDIIKSVLMRYKFTDQIYQCLFFSHKYLKPSISPLSFYYWNDETTIHLRDEYMLGDNLIYAPKIENQESREVYIPKGEWIRFSNNEKIIGPAYLKVDDHFPIFVKNNSAIIYDDKILIYGKGSFDMYLGDEFKVSDSDKDKDILIGEKRIQVKAIEISK</sequence>
<feature type="domain" description="Glycoside hydrolase family 31 N-terminal" evidence="6">
    <location>
        <begin position="5"/>
        <end position="125"/>
    </location>
</feature>
<feature type="domain" description="Glycosyl hydrolase family 31 C-terminal" evidence="7">
    <location>
        <begin position="502"/>
        <end position="582"/>
    </location>
</feature>
<evidence type="ECO:0000259" key="6">
    <source>
        <dbReference type="Pfam" id="PF13802"/>
    </source>
</evidence>
<dbReference type="SUPFAM" id="SSF51011">
    <property type="entry name" value="Glycosyl hydrolase domain"/>
    <property type="match status" value="1"/>
</dbReference>
<proteinExistence type="inferred from homology"/>
<dbReference type="Gene3D" id="3.20.20.80">
    <property type="entry name" value="Glycosidases"/>
    <property type="match status" value="1"/>
</dbReference>
<dbReference type="EMBL" id="LT671858">
    <property type="protein sequence ID" value="SIM80449.1"/>
    <property type="molecule type" value="Genomic_DNA"/>
</dbReference>
<organism evidence="8 9">
    <name type="scientific">Cuniculiplasma divulgatum</name>
    <dbReference type="NCBI Taxonomy" id="1673428"/>
    <lineage>
        <taxon>Archaea</taxon>
        <taxon>Methanobacteriati</taxon>
        <taxon>Thermoplasmatota</taxon>
        <taxon>Thermoplasmata</taxon>
        <taxon>Thermoplasmatales</taxon>
        <taxon>Cuniculiplasmataceae</taxon>
        <taxon>Cuniculiplasma</taxon>
    </lineage>
</organism>
<dbReference type="InterPro" id="IPR011013">
    <property type="entry name" value="Gal_mutarotase_sf_dom"/>
</dbReference>
<dbReference type="InterPro" id="IPR017853">
    <property type="entry name" value="GH"/>
</dbReference>
<dbReference type="Proteomes" id="UP000195607">
    <property type="component" value="Chromosome I"/>
</dbReference>
<evidence type="ECO:0000256" key="1">
    <source>
        <dbReference type="ARBA" id="ARBA00007806"/>
    </source>
</evidence>
<dbReference type="SUPFAM" id="SSF51445">
    <property type="entry name" value="(Trans)glycosidases"/>
    <property type="match status" value="1"/>
</dbReference>
<dbReference type="InterPro" id="IPR048395">
    <property type="entry name" value="Glyco_hydro_31_C"/>
</dbReference>
<dbReference type="InterPro" id="IPR013780">
    <property type="entry name" value="Glyco_hydro_b"/>
</dbReference>
<evidence type="ECO:0000313" key="8">
    <source>
        <dbReference type="EMBL" id="SIM80449.1"/>
    </source>
</evidence>
<keyword evidence="3 4" id="KW-0326">Glycosidase</keyword>
<gene>
    <name evidence="8" type="ORF">CSP5_1671</name>
</gene>
<reference evidence="8 9" key="1">
    <citation type="submission" date="2016-04" db="EMBL/GenBank/DDBJ databases">
        <authorList>
            <person name="Evans L.H."/>
            <person name="Alamgir A."/>
            <person name="Owens N."/>
            <person name="Weber N.D."/>
            <person name="Virtaneva K."/>
            <person name="Barbian K."/>
            <person name="Babar A."/>
            <person name="Rosenke K."/>
        </authorList>
    </citation>
    <scope>NUCLEOTIDE SEQUENCE [LARGE SCALE GENOMIC DNA]</scope>
    <source>
        <strain evidence="9">S5(T) (JCM 30642 \VKM B-2941)</strain>
    </source>
</reference>
<dbReference type="Gene3D" id="2.60.40.1180">
    <property type="entry name" value="Golgi alpha-mannosidase II"/>
    <property type="match status" value="1"/>
</dbReference>
<dbReference type="InterPro" id="IPR030458">
    <property type="entry name" value="Glyco_hydro_31_AS"/>
</dbReference>
<dbReference type="Gene3D" id="2.60.40.1760">
    <property type="entry name" value="glycosyl hydrolase (family 31)"/>
    <property type="match status" value="1"/>
</dbReference>
<dbReference type="PROSITE" id="PS00129">
    <property type="entry name" value="GLYCOSYL_HYDROL_F31_1"/>
    <property type="match status" value="1"/>
</dbReference>
<dbReference type="Pfam" id="PF13802">
    <property type="entry name" value="Gal_mutarotas_2"/>
    <property type="match status" value="1"/>
</dbReference>
<evidence type="ECO:0000256" key="3">
    <source>
        <dbReference type="ARBA" id="ARBA00023295"/>
    </source>
</evidence>
<dbReference type="Pfam" id="PF01055">
    <property type="entry name" value="Glyco_hydro_31_2nd"/>
    <property type="match status" value="1"/>
</dbReference>
<keyword evidence="2 4" id="KW-0378">Hydrolase</keyword>
<name>A0A1N5W640_9ARCH</name>
<dbReference type="InterPro" id="IPR025887">
    <property type="entry name" value="Glyco_hydro_31_N_dom"/>
</dbReference>
<dbReference type="SUPFAM" id="SSF74650">
    <property type="entry name" value="Galactose mutarotase-like"/>
    <property type="match status" value="1"/>
</dbReference>
<dbReference type="GeneID" id="41588913"/>
<dbReference type="PANTHER" id="PTHR22762">
    <property type="entry name" value="ALPHA-GLUCOSIDASE"/>
    <property type="match status" value="1"/>
</dbReference>
<evidence type="ECO:0000256" key="4">
    <source>
        <dbReference type="RuleBase" id="RU361185"/>
    </source>
</evidence>
<feature type="domain" description="Glycoside hydrolase family 31 TIM barrel" evidence="5">
    <location>
        <begin position="170"/>
        <end position="491"/>
    </location>
</feature>
<dbReference type="CDD" id="cd14752">
    <property type="entry name" value="GH31_N"/>
    <property type="match status" value="1"/>
</dbReference>
<dbReference type="Pfam" id="PF21365">
    <property type="entry name" value="Glyco_hydro_31_3rd"/>
    <property type="match status" value="1"/>
</dbReference>